<accession>A0A1J4QDM2</accession>
<dbReference type="Proteomes" id="UP000243073">
    <property type="component" value="Unassembled WGS sequence"/>
</dbReference>
<dbReference type="SUPFAM" id="SSF54523">
    <property type="entry name" value="Pili subunits"/>
    <property type="match status" value="1"/>
</dbReference>
<evidence type="ECO:0000313" key="1">
    <source>
        <dbReference type="EMBL" id="OIN05582.1"/>
    </source>
</evidence>
<dbReference type="EMBL" id="MDKE01000055">
    <property type="protein sequence ID" value="OIN05582.1"/>
    <property type="molecule type" value="Genomic_DNA"/>
</dbReference>
<dbReference type="AlphaFoldDB" id="A0A1J4QDM2"/>
<evidence type="ECO:0008006" key="3">
    <source>
        <dbReference type="Google" id="ProtNLM"/>
    </source>
</evidence>
<proteinExistence type="predicted"/>
<keyword evidence="2" id="KW-1185">Reference proteome</keyword>
<sequence length="139" mass="15129">MSVVPVRLRGRSLAELLLVITLLGALALVVVPPLTALGPERVELAAVEVAGAIRFAQSEARRSGVEHGVLLDTAAQRLRVYRIDDSGPSPVVTFEVYHPLDKQLYDIRFATDARYQKVRLDEATFVYQASPAASRTSAS</sequence>
<comment type="caution">
    <text evidence="1">The sequence shown here is derived from an EMBL/GenBank/DDBJ whole genome shotgun (WGS) entry which is preliminary data.</text>
</comment>
<evidence type="ECO:0000313" key="2">
    <source>
        <dbReference type="Proteomes" id="UP000243073"/>
    </source>
</evidence>
<protein>
    <recommendedName>
        <fullName evidence="3">Prepilin-type N-terminal cleavage/methylation domain-containing protein</fullName>
    </recommendedName>
</protein>
<name>A0A1J4QDM2_9GAMM</name>
<organism evidence="1 2">
    <name type="scientific">Oceanisphaera psychrotolerans</name>
    <dbReference type="NCBI Taxonomy" id="1414654"/>
    <lineage>
        <taxon>Bacteria</taxon>
        <taxon>Pseudomonadati</taxon>
        <taxon>Pseudomonadota</taxon>
        <taxon>Gammaproteobacteria</taxon>
        <taxon>Aeromonadales</taxon>
        <taxon>Aeromonadaceae</taxon>
        <taxon>Oceanisphaera</taxon>
    </lineage>
</organism>
<gene>
    <name evidence="1" type="ORF">BFR47_05185</name>
</gene>
<dbReference type="STRING" id="1414654.BFR47_05185"/>
<reference evidence="1 2" key="1">
    <citation type="submission" date="2016-07" db="EMBL/GenBank/DDBJ databases">
        <title>Draft Genome Sequence of Oceanisphaera psychrotolerans, isolated from coastal sediment samples.</title>
        <authorList>
            <person name="Zhuo S."/>
            <person name="Ruan Z."/>
        </authorList>
    </citation>
    <scope>NUCLEOTIDE SEQUENCE [LARGE SCALE GENOMIC DNA]</scope>
    <source>
        <strain evidence="1 2">LAM-WHM-ZC</strain>
    </source>
</reference>
<dbReference type="InterPro" id="IPR045584">
    <property type="entry name" value="Pilin-like"/>
</dbReference>